<gene>
    <name evidence="7" type="ORF">CA12_02120</name>
</gene>
<feature type="transmembrane region" description="Helical" evidence="6">
    <location>
        <begin position="314"/>
        <end position="337"/>
    </location>
</feature>
<keyword evidence="2" id="KW-1003">Cell membrane</keyword>
<keyword evidence="3 6" id="KW-0812">Transmembrane</keyword>
<dbReference type="GO" id="GO:0005886">
    <property type="term" value="C:plasma membrane"/>
    <property type="evidence" value="ECO:0007669"/>
    <property type="project" value="UniProtKB-SubCell"/>
</dbReference>
<dbReference type="KEGG" id="acaf:CA12_02120"/>
<feature type="transmembrane region" description="Helical" evidence="6">
    <location>
        <begin position="384"/>
        <end position="404"/>
    </location>
</feature>
<keyword evidence="8" id="KW-1185">Reference proteome</keyword>
<dbReference type="PANTHER" id="PTHR30250">
    <property type="entry name" value="PST FAMILY PREDICTED COLANIC ACID TRANSPORTER"/>
    <property type="match status" value="1"/>
</dbReference>
<name>A0A517P429_9PLAN</name>
<dbReference type="AlphaFoldDB" id="A0A517P429"/>
<evidence type="ECO:0000256" key="3">
    <source>
        <dbReference type="ARBA" id="ARBA00022692"/>
    </source>
</evidence>
<keyword evidence="5 6" id="KW-0472">Membrane</keyword>
<dbReference type="PANTHER" id="PTHR30250:SF26">
    <property type="entry name" value="PSMA PROTEIN"/>
    <property type="match status" value="1"/>
</dbReference>
<feature type="transmembrane region" description="Helical" evidence="6">
    <location>
        <begin position="349"/>
        <end position="372"/>
    </location>
</feature>
<reference evidence="7 8" key="1">
    <citation type="submission" date="2019-02" db="EMBL/GenBank/DDBJ databases">
        <title>Deep-cultivation of Planctomycetes and their phenomic and genomic characterization uncovers novel biology.</title>
        <authorList>
            <person name="Wiegand S."/>
            <person name="Jogler M."/>
            <person name="Boedeker C."/>
            <person name="Pinto D."/>
            <person name="Vollmers J."/>
            <person name="Rivas-Marin E."/>
            <person name="Kohn T."/>
            <person name="Peeters S.H."/>
            <person name="Heuer A."/>
            <person name="Rast P."/>
            <person name="Oberbeckmann S."/>
            <person name="Bunk B."/>
            <person name="Jeske O."/>
            <person name="Meyerdierks A."/>
            <person name="Storesund J.E."/>
            <person name="Kallscheuer N."/>
            <person name="Luecker S."/>
            <person name="Lage O.M."/>
            <person name="Pohl T."/>
            <person name="Merkel B.J."/>
            <person name="Hornburger P."/>
            <person name="Mueller R.-W."/>
            <person name="Bruemmer F."/>
            <person name="Labrenz M."/>
            <person name="Spormann A.M."/>
            <person name="Op den Camp H."/>
            <person name="Overmann J."/>
            <person name="Amann R."/>
            <person name="Jetten M.S.M."/>
            <person name="Mascher T."/>
            <person name="Medema M.H."/>
            <person name="Devos D.P."/>
            <person name="Kaster A.-K."/>
            <person name="Ovreas L."/>
            <person name="Rohde M."/>
            <person name="Galperin M.Y."/>
            <person name="Jogler C."/>
        </authorList>
    </citation>
    <scope>NUCLEOTIDE SEQUENCE [LARGE SCALE GENOMIC DNA]</scope>
    <source>
        <strain evidence="7 8">CA12</strain>
    </source>
</reference>
<dbReference type="Pfam" id="PF13440">
    <property type="entry name" value="Polysacc_synt_3"/>
    <property type="match status" value="1"/>
</dbReference>
<dbReference type="Proteomes" id="UP000318741">
    <property type="component" value="Chromosome"/>
</dbReference>
<feature type="transmembrane region" description="Helical" evidence="6">
    <location>
        <begin position="410"/>
        <end position="429"/>
    </location>
</feature>
<dbReference type="RefSeq" id="WP_165700474.1">
    <property type="nucleotide sequence ID" value="NZ_CP036265.1"/>
</dbReference>
<feature type="transmembrane region" description="Helical" evidence="6">
    <location>
        <begin position="109"/>
        <end position="134"/>
    </location>
</feature>
<comment type="subcellular location">
    <subcellularLocation>
        <location evidence="1">Cell membrane</location>
        <topology evidence="1">Multi-pass membrane protein</topology>
    </subcellularLocation>
</comment>
<dbReference type="EMBL" id="CP036265">
    <property type="protein sequence ID" value="QDT14144.1"/>
    <property type="molecule type" value="Genomic_DNA"/>
</dbReference>
<feature type="transmembrane region" description="Helical" evidence="6">
    <location>
        <begin position="140"/>
        <end position="158"/>
    </location>
</feature>
<accession>A0A517P429</accession>
<organism evidence="7 8">
    <name type="scientific">Alienimonas californiensis</name>
    <dbReference type="NCBI Taxonomy" id="2527989"/>
    <lineage>
        <taxon>Bacteria</taxon>
        <taxon>Pseudomonadati</taxon>
        <taxon>Planctomycetota</taxon>
        <taxon>Planctomycetia</taxon>
        <taxon>Planctomycetales</taxon>
        <taxon>Planctomycetaceae</taxon>
        <taxon>Alienimonas</taxon>
    </lineage>
</organism>
<sequence>MTQAADAPPDATADAPPNTVGPFRGVRSLVERALSDPALAIADQAAVSGTRFVTTVTVGRFAGAEELGVYALATAGLILAGCVQESIVTKPYTVLRTGRGDRRYAGSALAFHLLFGLGLAGALLIAAAVCGAAGAPGAGLVLACLAGVAPLTLLWEFARRMSFAHLRFRSALAVDGGLGALQLSGLAALALAGSLNALTALAVVGAAAALAGGTWLALRRRQFAPRRTRLRSDWGRNWRFGRWVLAGQLCGTSANGAPQWILAATAGVAAAGLYAGAQNVVLLCNPLILAMASLLVPQTAEARRSGGTAAVRRVVLRAAALLAAVAGLFWLGLLLFGGTLLRQIYGAEFAGAGSAIRVLGLAPLAWSFIVAFEAGLSAIDRPDLSFRAILVGLIVTAAGAAALSGPFGPAGAAAGLALGAAVSAAVLAFDFLRLTSIAAAVPPESV</sequence>
<dbReference type="InterPro" id="IPR050833">
    <property type="entry name" value="Poly_Biosynth_Transport"/>
</dbReference>
<evidence type="ECO:0000256" key="5">
    <source>
        <dbReference type="ARBA" id="ARBA00023136"/>
    </source>
</evidence>
<protein>
    <submittedName>
        <fullName evidence="7">MurJ-like flippase</fullName>
    </submittedName>
</protein>
<evidence type="ECO:0000256" key="6">
    <source>
        <dbReference type="SAM" id="Phobius"/>
    </source>
</evidence>
<evidence type="ECO:0000313" key="8">
    <source>
        <dbReference type="Proteomes" id="UP000318741"/>
    </source>
</evidence>
<proteinExistence type="predicted"/>
<feature type="transmembrane region" description="Helical" evidence="6">
    <location>
        <begin position="170"/>
        <end position="191"/>
    </location>
</feature>
<evidence type="ECO:0000256" key="2">
    <source>
        <dbReference type="ARBA" id="ARBA00022475"/>
    </source>
</evidence>
<evidence type="ECO:0000313" key="7">
    <source>
        <dbReference type="EMBL" id="QDT14144.1"/>
    </source>
</evidence>
<feature type="transmembrane region" description="Helical" evidence="6">
    <location>
        <begin position="197"/>
        <end position="218"/>
    </location>
</feature>
<evidence type="ECO:0000256" key="4">
    <source>
        <dbReference type="ARBA" id="ARBA00022989"/>
    </source>
</evidence>
<feature type="transmembrane region" description="Helical" evidence="6">
    <location>
        <begin position="67"/>
        <end position="88"/>
    </location>
</feature>
<evidence type="ECO:0000256" key="1">
    <source>
        <dbReference type="ARBA" id="ARBA00004651"/>
    </source>
</evidence>
<keyword evidence="4 6" id="KW-1133">Transmembrane helix</keyword>